<dbReference type="EMBL" id="CP047591">
    <property type="protein sequence ID" value="QHI71393.1"/>
    <property type="molecule type" value="Genomic_DNA"/>
</dbReference>
<dbReference type="PROSITE" id="PS51257">
    <property type="entry name" value="PROKAR_LIPOPROTEIN"/>
    <property type="match status" value="1"/>
</dbReference>
<dbReference type="KEGG" id="amic:Ami3637_02445"/>
<dbReference type="RefSeq" id="WP_162361168.1">
    <property type="nucleotide sequence ID" value="NZ_CP047591.1"/>
</dbReference>
<evidence type="ECO:0000313" key="4">
    <source>
        <dbReference type="Proteomes" id="UP000463883"/>
    </source>
</evidence>
<keyword evidence="4" id="KW-1185">Reference proteome</keyword>
<evidence type="ECO:0000256" key="1">
    <source>
        <dbReference type="SAM" id="SignalP"/>
    </source>
</evidence>
<organism evidence="3 4">
    <name type="scientific">Aminipila terrae</name>
    <dbReference type="NCBI Taxonomy" id="2697030"/>
    <lineage>
        <taxon>Bacteria</taxon>
        <taxon>Bacillati</taxon>
        <taxon>Bacillota</taxon>
        <taxon>Clostridia</taxon>
        <taxon>Peptostreptococcales</taxon>
        <taxon>Anaerovoracaceae</taxon>
        <taxon>Aminipila</taxon>
    </lineage>
</organism>
<dbReference type="Proteomes" id="UP000463883">
    <property type="component" value="Chromosome"/>
</dbReference>
<keyword evidence="1" id="KW-0732">Signal</keyword>
<feature type="signal peptide" evidence="1">
    <location>
        <begin position="1"/>
        <end position="20"/>
    </location>
</feature>
<protein>
    <recommendedName>
        <fullName evidence="2">Copper amine oxidase-like N-terminal domain-containing protein</fullName>
    </recommendedName>
</protein>
<feature type="domain" description="Copper amine oxidase-like N-terminal" evidence="2">
    <location>
        <begin position="433"/>
        <end position="472"/>
    </location>
</feature>
<evidence type="ECO:0000313" key="3">
    <source>
        <dbReference type="EMBL" id="QHI71393.1"/>
    </source>
</evidence>
<accession>A0A6P1ME35</accession>
<name>A0A6P1ME35_9FIRM</name>
<dbReference type="InterPro" id="IPR036582">
    <property type="entry name" value="Mao_N_sf"/>
</dbReference>
<feature type="chain" id="PRO_5038581826" description="Copper amine oxidase-like N-terminal domain-containing protein" evidence="1">
    <location>
        <begin position="21"/>
        <end position="511"/>
    </location>
</feature>
<dbReference type="Pfam" id="PF07833">
    <property type="entry name" value="Cu_amine_oxidN1"/>
    <property type="match status" value="1"/>
</dbReference>
<reference evidence="3 4" key="1">
    <citation type="submission" date="2020-01" db="EMBL/GenBank/DDBJ databases">
        <title>Genomic analysis of Aminipila sp. CBA3637.</title>
        <authorList>
            <person name="Kim Y.B."/>
            <person name="Roh S.W."/>
        </authorList>
    </citation>
    <scope>NUCLEOTIDE SEQUENCE [LARGE SCALE GENOMIC DNA]</scope>
    <source>
        <strain evidence="3 4">CBA3637</strain>
    </source>
</reference>
<dbReference type="InterPro" id="IPR012854">
    <property type="entry name" value="Cu_amine_oxidase-like_N"/>
</dbReference>
<dbReference type="AlphaFoldDB" id="A0A6P1ME35"/>
<proteinExistence type="predicted"/>
<evidence type="ECO:0000259" key="2">
    <source>
        <dbReference type="Pfam" id="PF07833"/>
    </source>
</evidence>
<dbReference type="SUPFAM" id="SSF55383">
    <property type="entry name" value="Copper amine oxidase, domain N"/>
    <property type="match status" value="1"/>
</dbReference>
<gene>
    <name evidence="3" type="ORF">Ami3637_02445</name>
</gene>
<sequence length="511" mass="58577">MKRKIQIALCMLLCSVIFFGCSSNELGYLDLCKEMSNIKSCQFSGTAEIYYDADAIKEFIAKYAEDEYLTEDLEKDFSKFTGKKKIELLYSGSGETSDTEGKYELDIKARIDGREGKLGKLYISSTEGIYIERDMLINLYQLSRDLFTDYKNSYFYSTAYEKELRNALGTSEYIQLFNPEDALELEDESSFDSSVYNSADFTNKTMEFIKDIFKGYTSGTVTSIPGGYSVSADGDRLIQIASECLGYMGSNIDDIINSFLEFTSYMEKLQGIESDEENMKISDADRAEMAGQIAAIKTQLDYMHKKGELDFIKPFSYNQTVKKSGNVYTCEQNLSMNTNSKDLFYIKSKSTMESKKVDMKFPVQGTDISAISQNISKLEDKYNPVKKVEISWEKSRETAEDGYDYCDIYYTRKSASPLSQEKDYDWGEYQNLNKQMYVPLRQICEYFGEEVGWDNQNKIAYVVRDGKKIKINGIYDTETVFVKARDFEKLGYKVNYNGSNPDTHLVTIEKN</sequence>